<dbReference type="Gene3D" id="3.30.1060.10">
    <property type="entry name" value="Peptide methionine sulphoxide reductase MsrA"/>
    <property type="match status" value="1"/>
</dbReference>
<dbReference type="HAMAP" id="MF_01401">
    <property type="entry name" value="MsrA"/>
    <property type="match status" value="1"/>
</dbReference>
<feature type="active site" evidence="4">
    <location>
        <position position="10"/>
    </location>
</feature>
<comment type="catalytic activity">
    <reaction evidence="2 4">
        <text>L-methionyl-[protein] + [thioredoxin]-disulfide + H2O = L-methionyl-(S)-S-oxide-[protein] + [thioredoxin]-dithiol</text>
        <dbReference type="Rhea" id="RHEA:14217"/>
        <dbReference type="Rhea" id="RHEA-COMP:10698"/>
        <dbReference type="Rhea" id="RHEA-COMP:10700"/>
        <dbReference type="Rhea" id="RHEA-COMP:12313"/>
        <dbReference type="Rhea" id="RHEA-COMP:12315"/>
        <dbReference type="ChEBI" id="CHEBI:15377"/>
        <dbReference type="ChEBI" id="CHEBI:16044"/>
        <dbReference type="ChEBI" id="CHEBI:29950"/>
        <dbReference type="ChEBI" id="CHEBI:44120"/>
        <dbReference type="ChEBI" id="CHEBI:50058"/>
        <dbReference type="EC" id="1.8.4.11"/>
    </reaction>
</comment>
<reference evidence="6 7" key="1">
    <citation type="submission" date="2019-04" db="EMBL/GenBank/DDBJ databases">
        <title>Crenobacter sp. nov.</title>
        <authorList>
            <person name="Shi S."/>
        </authorList>
    </citation>
    <scope>NUCLEOTIDE SEQUENCE [LARGE SCALE GENOMIC DNA]</scope>
    <source>
        <strain evidence="6 7">GY 70310</strain>
    </source>
</reference>
<dbReference type="GO" id="GO:0008113">
    <property type="term" value="F:peptide-methionine (S)-S-oxide reductase activity"/>
    <property type="evidence" value="ECO:0007669"/>
    <property type="project" value="UniProtKB-UniRule"/>
</dbReference>
<dbReference type="RefSeq" id="WP_136551100.1">
    <property type="nucleotide sequence ID" value="NZ_STGJ01000001.1"/>
</dbReference>
<proteinExistence type="inferred from homology"/>
<feature type="domain" description="Peptide methionine sulphoxide reductase MsrA" evidence="5">
    <location>
        <begin position="3"/>
        <end position="156"/>
    </location>
</feature>
<dbReference type="SUPFAM" id="SSF55068">
    <property type="entry name" value="Peptide methionine sulfoxide reductase"/>
    <property type="match status" value="1"/>
</dbReference>
<dbReference type="NCBIfam" id="TIGR00401">
    <property type="entry name" value="msrA"/>
    <property type="match status" value="1"/>
</dbReference>
<dbReference type="EC" id="1.8.4.11" evidence="4"/>
<dbReference type="AlphaFoldDB" id="A0A4T0V643"/>
<comment type="function">
    <text evidence="4">Has an important function as a repair enzyme for proteins that have been inactivated by oxidation. Catalyzes the reversible oxidation-reduction of methionine sulfoxide in proteins to methionine.</text>
</comment>
<keyword evidence="7" id="KW-1185">Reference proteome</keyword>
<protein>
    <recommendedName>
        <fullName evidence="4">Peptide methionine sulfoxide reductase MsrA</fullName>
        <shortName evidence="4">Protein-methionine-S-oxide reductase</shortName>
        <ecNumber evidence="4">1.8.4.11</ecNumber>
    </recommendedName>
    <alternativeName>
        <fullName evidence="4">Peptide-methionine (S)-S-oxide reductase</fullName>
        <shortName evidence="4">Peptide Met(O) reductase</shortName>
    </alternativeName>
</protein>
<evidence type="ECO:0000256" key="2">
    <source>
        <dbReference type="ARBA" id="ARBA00047806"/>
    </source>
</evidence>
<keyword evidence="1 4" id="KW-0560">Oxidoreductase</keyword>
<name>A0A4T0V643_9NEIS</name>
<comment type="catalytic activity">
    <reaction evidence="3 4">
        <text>[thioredoxin]-disulfide + L-methionine + H2O = L-methionine (S)-S-oxide + [thioredoxin]-dithiol</text>
        <dbReference type="Rhea" id="RHEA:19993"/>
        <dbReference type="Rhea" id="RHEA-COMP:10698"/>
        <dbReference type="Rhea" id="RHEA-COMP:10700"/>
        <dbReference type="ChEBI" id="CHEBI:15377"/>
        <dbReference type="ChEBI" id="CHEBI:29950"/>
        <dbReference type="ChEBI" id="CHEBI:50058"/>
        <dbReference type="ChEBI" id="CHEBI:57844"/>
        <dbReference type="ChEBI" id="CHEBI:58772"/>
        <dbReference type="EC" id="1.8.4.11"/>
    </reaction>
</comment>
<dbReference type="OrthoDB" id="4174719at2"/>
<dbReference type="GO" id="GO:0033744">
    <property type="term" value="F:L-methionine:thioredoxin-disulfide S-oxidoreductase activity"/>
    <property type="evidence" value="ECO:0007669"/>
    <property type="project" value="RHEA"/>
</dbReference>
<evidence type="ECO:0000256" key="3">
    <source>
        <dbReference type="ARBA" id="ARBA00048782"/>
    </source>
</evidence>
<accession>A0A4T0V643</accession>
<gene>
    <name evidence="4 6" type="primary">msrA</name>
    <name evidence="6" type="ORF">E5K04_01330</name>
</gene>
<dbReference type="Proteomes" id="UP000308891">
    <property type="component" value="Unassembled WGS sequence"/>
</dbReference>
<comment type="similarity">
    <text evidence="4">Belongs to the MsrA Met sulfoxide reductase family.</text>
</comment>
<sequence length="181" mass="19710">MQTAIFAGGCFWCTEAAFSRMPGVLTVEPGYTGGTLENPGYRAVCRGDSGHAEAVRVRYDETLIDYPTLLSVFFASHDPTTLNRQGHDIGSQYRSAIFTLNDAQARAAREAIARLDKTGAFGAPIVTEVTAAGPFWPAEAEHSNYFERHGDAPYCQAVIAPKLAKFAHYFPDGRAGDRCQK</sequence>
<evidence type="ECO:0000256" key="1">
    <source>
        <dbReference type="ARBA" id="ARBA00023002"/>
    </source>
</evidence>
<dbReference type="PANTHER" id="PTHR43774">
    <property type="entry name" value="PEPTIDE METHIONINE SULFOXIDE REDUCTASE"/>
    <property type="match status" value="1"/>
</dbReference>
<dbReference type="PANTHER" id="PTHR43774:SF1">
    <property type="entry name" value="PEPTIDE METHIONINE SULFOXIDE REDUCTASE MSRA 2"/>
    <property type="match status" value="1"/>
</dbReference>
<dbReference type="InterPro" id="IPR036509">
    <property type="entry name" value="Met_Sox_Rdtase_MsrA_sf"/>
</dbReference>
<organism evidence="6 7">
    <name type="scientific">Crenobacter intestini</name>
    <dbReference type="NCBI Taxonomy" id="2563443"/>
    <lineage>
        <taxon>Bacteria</taxon>
        <taxon>Pseudomonadati</taxon>
        <taxon>Pseudomonadota</taxon>
        <taxon>Betaproteobacteria</taxon>
        <taxon>Neisseriales</taxon>
        <taxon>Neisseriaceae</taxon>
        <taxon>Crenobacter</taxon>
    </lineage>
</organism>
<evidence type="ECO:0000313" key="6">
    <source>
        <dbReference type="EMBL" id="TIC87089.1"/>
    </source>
</evidence>
<evidence type="ECO:0000259" key="5">
    <source>
        <dbReference type="Pfam" id="PF01625"/>
    </source>
</evidence>
<dbReference type="InterPro" id="IPR002569">
    <property type="entry name" value="Met_Sox_Rdtase_MsrA_dom"/>
</dbReference>
<evidence type="ECO:0000256" key="4">
    <source>
        <dbReference type="HAMAP-Rule" id="MF_01401"/>
    </source>
</evidence>
<evidence type="ECO:0000313" key="7">
    <source>
        <dbReference type="Proteomes" id="UP000308891"/>
    </source>
</evidence>
<comment type="caution">
    <text evidence="6">The sequence shown here is derived from an EMBL/GenBank/DDBJ whole genome shotgun (WGS) entry which is preliminary data.</text>
</comment>
<dbReference type="Pfam" id="PF01625">
    <property type="entry name" value="PMSR"/>
    <property type="match status" value="1"/>
</dbReference>
<dbReference type="EMBL" id="STGJ01000001">
    <property type="protein sequence ID" value="TIC87089.1"/>
    <property type="molecule type" value="Genomic_DNA"/>
</dbReference>